<evidence type="ECO:0000313" key="3">
    <source>
        <dbReference type="EMBL" id="KAK7395184.1"/>
    </source>
</evidence>
<gene>
    <name evidence="3" type="ORF">VNO78_15731</name>
</gene>
<dbReference type="PANTHER" id="PTHR33122:SF43">
    <property type="entry name" value="BIFUNCTIONAL INHIBITOR_PLANT LIPID TRANSFER PROTEIN_SEED STORAGE HELICAL DOMAIN-CONTAINING PROTEIN"/>
    <property type="match status" value="1"/>
</dbReference>
<evidence type="ECO:0000256" key="1">
    <source>
        <dbReference type="SAM" id="Phobius"/>
    </source>
</evidence>
<proteinExistence type="predicted"/>
<name>A0AAN9SEK9_PSOTE</name>
<organism evidence="3 4">
    <name type="scientific">Psophocarpus tetragonolobus</name>
    <name type="common">Winged bean</name>
    <name type="synonym">Dolichos tetragonolobus</name>
    <dbReference type="NCBI Taxonomy" id="3891"/>
    <lineage>
        <taxon>Eukaryota</taxon>
        <taxon>Viridiplantae</taxon>
        <taxon>Streptophyta</taxon>
        <taxon>Embryophyta</taxon>
        <taxon>Tracheophyta</taxon>
        <taxon>Spermatophyta</taxon>
        <taxon>Magnoliopsida</taxon>
        <taxon>eudicotyledons</taxon>
        <taxon>Gunneridae</taxon>
        <taxon>Pentapetalae</taxon>
        <taxon>rosids</taxon>
        <taxon>fabids</taxon>
        <taxon>Fabales</taxon>
        <taxon>Fabaceae</taxon>
        <taxon>Papilionoideae</taxon>
        <taxon>50 kb inversion clade</taxon>
        <taxon>NPAAA clade</taxon>
        <taxon>indigoferoid/millettioid clade</taxon>
        <taxon>Phaseoleae</taxon>
        <taxon>Psophocarpus</taxon>
    </lineage>
</organism>
<evidence type="ECO:0000313" key="4">
    <source>
        <dbReference type="Proteomes" id="UP001386955"/>
    </source>
</evidence>
<dbReference type="Proteomes" id="UP001386955">
    <property type="component" value="Unassembled WGS sequence"/>
</dbReference>
<dbReference type="Pfam" id="PF14368">
    <property type="entry name" value="LTP_2"/>
    <property type="match status" value="1"/>
</dbReference>
<protein>
    <recommendedName>
        <fullName evidence="2">Bifunctional inhibitor/plant lipid transfer protein/seed storage helical domain-containing protein</fullName>
    </recommendedName>
</protein>
<dbReference type="InterPro" id="IPR039265">
    <property type="entry name" value="DIR1-like"/>
</dbReference>
<dbReference type="GO" id="GO:0009627">
    <property type="term" value="P:systemic acquired resistance"/>
    <property type="evidence" value="ECO:0007669"/>
    <property type="project" value="InterPro"/>
</dbReference>
<dbReference type="SMART" id="SM00499">
    <property type="entry name" value="AAI"/>
    <property type="match status" value="1"/>
</dbReference>
<evidence type="ECO:0000259" key="2">
    <source>
        <dbReference type="SMART" id="SM00499"/>
    </source>
</evidence>
<dbReference type="InterPro" id="IPR044741">
    <property type="entry name" value="NsLTP-like"/>
</dbReference>
<feature type="transmembrane region" description="Helical" evidence="1">
    <location>
        <begin position="39"/>
        <end position="63"/>
    </location>
</feature>
<dbReference type="SUPFAM" id="SSF47699">
    <property type="entry name" value="Bifunctional inhibitor/lipid-transfer protein/seed storage 2S albumin"/>
    <property type="match status" value="1"/>
</dbReference>
<accession>A0AAN9SEK9</accession>
<reference evidence="3 4" key="1">
    <citation type="submission" date="2024-01" db="EMBL/GenBank/DDBJ databases">
        <title>The genomes of 5 underutilized Papilionoideae crops provide insights into root nodulation and disease resistanc.</title>
        <authorList>
            <person name="Jiang F."/>
        </authorList>
    </citation>
    <scope>NUCLEOTIDE SEQUENCE [LARGE SCALE GENOMIC DNA]</scope>
    <source>
        <strain evidence="3">DUOXIRENSHENG_FW03</strain>
        <tissue evidence="3">Leaves</tissue>
    </source>
</reference>
<dbReference type="InterPro" id="IPR036312">
    <property type="entry name" value="Bifun_inhib/LTP/seed_sf"/>
</dbReference>
<dbReference type="CDD" id="cd04660">
    <property type="entry name" value="nsLTP_like"/>
    <property type="match status" value="1"/>
</dbReference>
<keyword evidence="1" id="KW-1133">Transmembrane helix</keyword>
<dbReference type="InterPro" id="IPR016140">
    <property type="entry name" value="Bifunc_inhib/LTP/seed_store"/>
</dbReference>
<dbReference type="AlphaFoldDB" id="A0AAN9SEK9"/>
<feature type="domain" description="Bifunctional inhibitor/plant lipid transfer protein/seed storage helical" evidence="2">
    <location>
        <begin position="61"/>
        <end position="130"/>
    </location>
</feature>
<dbReference type="GO" id="GO:0005504">
    <property type="term" value="F:fatty acid binding"/>
    <property type="evidence" value="ECO:0007669"/>
    <property type="project" value="InterPro"/>
</dbReference>
<keyword evidence="1" id="KW-0472">Membrane</keyword>
<comment type="caution">
    <text evidence="3">The sequence shown here is derived from an EMBL/GenBank/DDBJ whole genome shotgun (WGS) entry which is preliminary data.</text>
</comment>
<sequence>MAVLTNQEPNQWVLMRRIGKQEIVENGQNGSERSSSKTLVQWLVATLFIALLGGAQGVALCNIDSSQLQLCRAAASGQNPPPPNAQCCAVIRQANLPCLCKYKSVLPIYGINPQKALALPPKCGLQSPKC</sequence>
<dbReference type="PANTHER" id="PTHR33122">
    <property type="entry name" value="LIPID BINDING PROTEIN-RELATED"/>
    <property type="match status" value="1"/>
</dbReference>
<dbReference type="Gene3D" id="1.10.110.10">
    <property type="entry name" value="Plant lipid-transfer and hydrophobic proteins"/>
    <property type="match status" value="1"/>
</dbReference>
<keyword evidence="1" id="KW-0812">Transmembrane</keyword>
<dbReference type="EMBL" id="JAYMYS010000004">
    <property type="protein sequence ID" value="KAK7395184.1"/>
    <property type="molecule type" value="Genomic_DNA"/>
</dbReference>
<keyword evidence="4" id="KW-1185">Reference proteome</keyword>